<gene>
    <name evidence="8" type="ORF">OdinLCB4_004725</name>
</gene>
<dbReference type="SUPFAM" id="SSF51735">
    <property type="entry name" value="NAD(P)-binding Rossmann-fold domains"/>
    <property type="match status" value="1"/>
</dbReference>
<sequence>MKDKIAVVGLGAAGLPLAAVIASNNIDVIGVDIDAKKCELINSGVNPLPEEPGLHDLIKEYGGGKLKASTNYTDAASCNVYIIIVPLFIDENHMPDYKHLQKAVKNISEVLKRGDIVVVETTVPPYTTETLIKKWLEEGANLKLGDFYLACSPERIMTGYSLSRLKEFPKVVGGVDSESGLKAYDVYKQFIPKIKLVSSARVAEFIKIIEGCYRDVNIALANELFKIASILEVDFNEAREYANHAYCNIHLPSTGVGGHCIPYYPWFLIKEVERRGFYNYSNLLKTARVINDEMVYYWVNVILENCLKINKPLNQVKICIKGITFRKGIKSTHYSRNMKIAEILKDKGFNVYVFDEMLSKKEIESLGFNQLQPDLADLVFDSFKLEIKINARA</sequence>
<name>A0AAF0D194_ODILC</name>
<dbReference type="InterPro" id="IPR001732">
    <property type="entry name" value="UDP-Glc/GDP-Man_DH_N"/>
</dbReference>
<dbReference type="Pfam" id="PF03721">
    <property type="entry name" value="UDPG_MGDP_dh_N"/>
    <property type="match status" value="1"/>
</dbReference>
<protein>
    <recommendedName>
        <fullName evidence="2">UDP-N-acetyl-D-mannosamine dehydrogenase</fullName>
        <ecNumber evidence="1">1.1.1.336</ecNumber>
    </recommendedName>
    <alternativeName>
        <fullName evidence="3">UDP-ManNAc 6-dehydrogenase</fullName>
    </alternativeName>
</protein>
<proteinExistence type="inferred from homology"/>
<dbReference type="GO" id="GO:0000271">
    <property type="term" value="P:polysaccharide biosynthetic process"/>
    <property type="evidence" value="ECO:0007669"/>
    <property type="project" value="InterPro"/>
</dbReference>
<feature type="domain" description="UDP-glucose/GDP-mannose dehydrogenase N-terminal" evidence="7">
    <location>
        <begin position="4"/>
        <end position="179"/>
    </location>
</feature>
<dbReference type="SUPFAM" id="SSF48179">
    <property type="entry name" value="6-phosphogluconate dehydrogenase C-terminal domain-like"/>
    <property type="match status" value="1"/>
</dbReference>
<dbReference type="Pfam" id="PF00984">
    <property type="entry name" value="UDPG_MGDP_dh"/>
    <property type="match status" value="1"/>
</dbReference>
<reference evidence="8" key="2">
    <citation type="journal article" date="2022" name="Nat. Microbiol.">
        <title>A closed Candidatus Odinarchaeum chromosome exposes Asgard archaeal viruses.</title>
        <authorList>
            <person name="Tamarit D."/>
            <person name="Caceres E.F."/>
            <person name="Krupovic M."/>
            <person name="Nijland R."/>
            <person name="Eme L."/>
            <person name="Robinson N.P."/>
            <person name="Ettema T.J.G."/>
        </authorList>
    </citation>
    <scope>NUCLEOTIDE SEQUENCE</scope>
    <source>
        <strain evidence="8">LCB_4</strain>
    </source>
</reference>
<dbReference type="InterPro" id="IPR028359">
    <property type="entry name" value="UDP_ManNAc/GlcNAc_DH"/>
</dbReference>
<dbReference type="PANTHER" id="PTHR43491:SF5">
    <property type="entry name" value="UDP-N-ACETYL-D-MANNOSAMINE DEHYDROGENASE"/>
    <property type="match status" value="1"/>
</dbReference>
<dbReference type="AlphaFoldDB" id="A0AAF0D194"/>
<evidence type="ECO:0000259" key="7">
    <source>
        <dbReference type="Pfam" id="PF03721"/>
    </source>
</evidence>
<evidence type="ECO:0000259" key="6">
    <source>
        <dbReference type="Pfam" id="PF00984"/>
    </source>
</evidence>
<dbReference type="PIRSF" id="PIRSF000124">
    <property type="entry name" value="UDPglc_GDPman_dh"/>
    <property type="match status" value="1"/>
</dbReference>
<evidence type="ECO:0000256" key="4">
    <source>
        <dbReference type="ARBA" id="ARBA00049130"/>
    </source>
</evidence>
<evidence type="ECO:0000313" key="9">
    <source>
        <dbReference type="Proteomes" id="UP000186851"/>
    </source>
</evidence>
<evidence type="ECO:0000256" key="2">
    <source>
        <dbReference type="ARBA" id="ARBA00016796"/>
    </source>
</evidence>
<dbReference type="InterPro" id="IPR036220">
    <property type="entry name" value="UDP-Glc/GDP-Man_DH_C_sf"/>
</dbReference>
<dbReference type="GO" id="GO:0089714">
    <property type="term" value="F:UDP-N-acetyl-D-mannosamine dehydrogenase activity"/>
    <property type="evidence" value="ECO:0007669"/>
    <property type="project" value="UniProtKB-EC"/>
</dbReference>
<dbReference type="EMBL" id="CP091871">
    <property type="protein sequence ID" value="WEU39785.1"/>
    <property type="molecule type" value="Genomic_DNA"/>
</dbReference>
<organism evidence="8 9">
    <name type="scientific">Odinarchaeota yellowstonii (strain LCB_4)</name>
    <dbReference type="NCBI Taxonomy" id="1841599"/>
    <lineage>
        <taxon>Archaea</taxon>
        <taxon>Promethearchaeati</taxon>
        <taxon>Candidatus Odinarchaeota</taxon>
        <taxon>Candidatus Odinarchaeia</taxon>
        <taxon>Candidatus Odinarchaeales</taxon>
        <taxon>Candidatus Odinarchaeaceae</taxon>
        <taxon>Candidatus Odinarchaeum</taxon>
    </lineage>
</organism>
<dbReference type="InterPro" id="IPR008927">
    <property type="entry name" value="6-PGluconate_DH-like_C_sf"/>
</dbReference>
<dbReference type="GO" id="GO:0051287">
    <property type="term" value="F:NAD binding"/>
    <property type="evidence" value="ECO:0007669"/>
    <property type="project" value="InterPro"/>
</dbReference>
<dbReference type="SUPFAM" id="SSF52413">
    <property type="entry name" value="UDP-glucose/GDP-mannose dehydrogenase C-terminal domain"/>
    <property type="match status" value="1"/>
</dbReference>
<dbReference type="InterPro" id="IPR017476">
    <property type="entry name" value="UDP-Glc/GDP-Man"/>
</dbReference>
<dbReference type="InterPro" id="IPR014026">
    <property type="entry name" value="UDP-Glc/GDP-Man_DH_dimer"/>
</dbReference>
<feature type="domain" description="UDP-glucose/GDP-mannose dehydrogenase dimerisation" evidence="6">
    <location>
        <begin position="202"/>
        <end position="292"/>
    </location>
</feature>
<dbReference type="EC" id="1.1.1.336" evidence="1"/>
<dbReference type="NCBIfam" id="TIGR03026">
    <property type="entry name" value="NDP-sugDHase"/>
    <property type="match status" value="1"/>
</dbReference>
<dbReference type="GO" id="GO:0016628">
    <property type="term" value="F:oxidoreductase activity, acting on the CH-CH group of donors, NAD or NADP as acceptor"/>
    <property type="evidence" value="ECO:0007669"/>
    <property type="project" value="InterPro"/>
</dbReference>
<evidence type="ECO:0000256" key="1">
    <source>
        <dbReference type="ARBA" id="ARBA00012935"/>
    </source>
</evidence>
<dbReference type="KEGG" id="oyw:OdinLCB4_004725"/>
<dbReference type="Gene3D" id="3.40.50.720">
    <property type="entry name" value="NAD(P)-binding Rossmann-like Domain"/>
    <property type="match status" value="2"/>
</dbReference>
<evidence type="ECO:0000256" key="5">
    <source>
        <dbReference type="PIRNR" id="PIRNR000124"/>
    </source>
</evidence>
<evidence type="ECO:0000256" key="3">
    <source>
        <dbReference type="ARBA" id="ARBA00030172"/>
    </source>
</evidence>
<comment type="catalytic activity">
    <reaction evidence="4">
        <text>UDP-N-acetyl-alpha-D-mannosamine + 2 NAD(+) + H2O = UDP-N-acetyl-alpha-D-mannosaminouronate + 2 NADH + 3 H(+)</text>
        <dbReference type="Rhea" id="RHEA:25780"/>
        <dbReference type="ChEBI" id="CHEBI:15377"/>
        <dbReference type="ChEBI" id="CHEBI:15378"/>
        <dbReference type="ChEBI" id="CHEBI:57540"/>
        <dbReference type="ChEBI" id="CHEBI:57945"/>
        <dbReference type="ChEBI" id="CHEBI:68623"/>
        <dbReference type="ChEBI" id="CHEBI:70731"/>
        <dbReference type="EC" id="1.1.1.336"/>
    </reaction>
</comment>
<dbReference type="PANTHER" id="PTHR43491">
    <property type="entry name" value="UDP-N-ACETYL-D-MANNOSAMINE DEHYDROGENASE"/>
    <property type="match status" value="1"/>
</dbReference>
<comment type="similarity">
    <text evidence="5">Belongs to the UDP-glucose/GDP-mannose dehydrogenase family.</text>
</comment>
<dbReference type="InterPro" id="IPR036291">
    <property type="entry name" value="NAD(P)-bd_dom_sf"/>
</dbReference>
<dbReference type="PIRSF" id="PIRSF500136">
    <property type="entry name" value="UDP_ManNAc_DH"/>
    <property type="match status" value="1"/>
</dbReference>
<evidence type="ECO:0000313" key="8">
    <source>
        <dbReference type="EMBL" id="WEU39785.1"/>
    </source>
</evidence>
<dbReference type="Proteomes" id="UP000186851">
    <property type="component" value="Chromosome"/>
</dbReference>
<reference evidence="8" key="1">
    <citation type="journal article" date="2017" name="Nature">
        <title>Asgard archaea illuminate the origin of eukaryotic cellular complexity.</title>
        <authorList>
            <person name="Zaremba-Niedzwiedzka K."/>
            <person name="Caceres E.F."/>
            <person name="Saw J.H."/>
            <person name="Backstrom D."/>
            <person name="Juzokaite L."/>
            <person name="Vancaester E."/>
            <person name="Seitz K.W."/>
            <person name="Anantharaman K."/>
            <person name="Starnawski P."/>
            <person name="Kjeldsen K.U."/>
            <person name="Scott M.B."/>
            <person name="Nunoura T."/>
            <person name="Banfield J.F."/>
            <person name="Schramm A."/>
            <person name="Baker B.J."/>
            <person name="Spang A."/>
            <person name="Ettema T.J.G."/>
        </authorList>
    </citation>
    <scope>NUCLEOTIDE SEQUENCE</scope>
    <source>
        <strain evidence="8">LCB_4</strain>
    </source>
</reference>
<accession>A0AAF0D194</accession>